<accession>A0ABR4NCM3</accession>
<dbReference type="Pfam" id="PF24667">
    <property type="entry name" value="MORN_DRC7"/>
    <property type="match status" value="1"/>
</dbReference>
<reference evidence="13 14" key="1">
    <citation type="submission" date="2023-09" db="EMBL/GenBank/DDBJ databases">
        <title>Pangenome analysis of Batrachochytrium dendrobatidis and related Chytrids.</title>
        <authorList>
            <person name="Yacoub M.N."/>
            <person name="Stajich J.E."/>
            <person name="James T.Y."/>
        </authorList>
    </citation>
    <scope>NUCLEOTIDE SEQUENCE [LARGE SCALE GENOMIC DNA]</scope>
    <source>
        <strain evidence="13 14">JEL0888</strain>
    </source>
</reference>
<evidence type="ECO:0000259" key="12">
    <source>
        <dbReference type="Pfam" id="PF24671"/>
    </source>
</evidence>
<comment type="caution">
    <text evidence="13">The sequence shown here is derived from an EMBL/GenBank/DDBJ whole genome shotgun (WGS) entry which is preliminary data.</text>
</comment>
<evidence type="ECO:0000313" key="13">
    <source>
        <dbReference type="EMBL" id="KAL2917290.1"/>
    </source>
</evidence>
<comment type="subcellular location">
    <subcellularLocation>
        <location evidence="1">Cell projection</location>
        <location evidence="1">Cilium</location>
        <location evidence="1">Flagellum</location>
    </subcellularLocation>
    <subcellularLocation>
        <location evidence="2">Cytoplasm</location>
        <location evidence="2">Cytoskeleton</location>
        <location evidence="2">Cilium axoneme</location>
    </subcellularLocation>
</comment>
<proteinExistence type="inferred from homology"/>
<sequence>MDADGPERDASADTPAAGADGAEPLAGSFDAEGGDALGDGAHDADADAIAADADGIAAGAADGDGDANGDVGVDADVAAPAEDAEHEARFAVDVNDQHERHYIEQMERRKNMLRQQLLDKKKVPASYHTNSHKEQLILQYVENFNRQYCQLYPGRKELLLCPPNEFGIKPKALVSPTYTLRIQSGNCFDMSVLLSSLLRGVGYDAYVVSGYASRNITLMDQTRTSTEQPGIRLPGEDAAKHAQHTITLAQNSSDSSAPSKYRVKPPRQLKSSFLAKQEERRRQLAIKKDAEGEKINAEQTKPPALLEDDDDELKGLRVHAWVLVLPGKREVAEAFFIEPSTGKIYSTENENYLGLESVFSSQNYWGISFDIGDNAKWEFHIVDLPPSWVERLSITKEQFESRCPSGTKIITYKNAKWEIFAEYHREDGMVSRVTYMAPDGMAVTQINEFFENRRDKLYQRIRMPDSKRIQEFFSPGRAPHGLKEHIMVDGKTTEMHFYPSARSDGLVKRIESPRKVTEHFTERENRLIYRSVTYDVEDGVRGAVVKMTEKFSRNAEAPAHKDVYKKTYFVKEEKVVSKLTAIVVFQIRIIFHLEDGRIISSQREFRKPAADQKGHFVELTNSFEVDPYAKMPKKQHLYAQLCDLLRTEQACLQSIKNAERELSDILQMRQAEEREVGLTISVYDTLRNDTKLPTDEEGKDVHKGDEEETKTVDLDYLSPFLINYENPSNLSREDAVAVKDACLKSLKERLVEKANIIQGRLDDVTAEYQKRQLAYSRNADSMTVEETDEYVRFGNDALFRIHILEKRLAKHKETAPERYIELDAKLRADPRLALAFQGAAA</sequence>
<evidence type="ECO:0000256" key="1">
    <source>
        <dbReference type="ARBA" id="ARBA00004230"/>
    </source>
</evidence>
<evidence type="ECO:0000256" key="4">
    <source>
        <dbReference type="ARBA" id="ARBA00022490"/>
    </source>
</evidence>
<evidence type="ECO:0000313" key="14">
    <source>
        <dbReference type="Proteomes" id="UP001527925"/>
    </source>
</evidence>
<dbReference type="InterPro" id="IPR038765">
    <property type="entry name" value="Papain-like_cys_pep_sf"/>
</dbReference>
<keyword evidence="9" id="KW-0966">Cell projection</keyword>
<comment type="similarity">
    <text evidence="3">Belongs to the DRC7 family.</text>
</comment>
<dbReference type="InterPro" id="IPR056291">
    <property type="entry name" value="MORN_DRC7"/>
</dbReference>
<evidence type="ECO:0000256" key="9">
    <source>
        <dbReference type="ARBA" id="ARBA00023273"/>
    </source>
</evidence>
<evidence type="ECO:0000256" key="2">
    <source>
        <dbReference type="ARBA" id="ARBA00004430"/>
    </source>
</evidence>
<name>A0ABR4NCM3_9FUNG</name>
<dbReference type="InterPro" id="IPR056292">
    <property type="entry name" value="DRC7_C"/>
</dbReference>
<evidence type="ECO:0008006" key="15">
    <source>
        <dbReference type="Google" id="ProtNLM"/>
    </source>
</evidence>
<feature type="domain" description="Dynein regulatory complex subunit 7 C-terminal" evidence="12">
    <location>
        <begin position="729"/>
        <end position="834"/>
    </location>
</feature>
<keyword evidence="5" id="KW-0282">Flagellum</keyword>
<evidence type="ECO:0000256" key="6">
    <source>
        <dbReference type="ARBA" id="ARBA00023054"/>
    </source>
</evidence>
<keyword evidence="8" id="KW-0206">Cytoskeleton</keyword>
<dbReference type="PANTHER" id="PTHR35249:SF2">
    <property type="entry name" value="DYNEIN REGULATORY COMPLEX SUBUNIT 7"/>
    <property type="match status" value="1"/>
</dbReference>
<keyword evidence="4" id="KW-0963">Cytoplasm</keyword>
<gene>
    <name evidence="13" type="ORF">HK105_202954</name>
</gene>
<dbReference type="Gene3D" id="3.10.620.30">
    <property type="match status" value="1"/>
</dbReference>
<evidence type="ECO:0000256" key="3">
    <source>
        <dbReference type="ARBA" id="ARBA00010738"/>
    </source>
</evidence>
<keyword evidence="6" id="KW-0175">Coiled coil</keyword>
<dbReference type="Pfam" id="PF24671">
    <property type="entry name" value="DRC7_C"/>
    <property type="match status" value="1"/>
</dbReference>
<feature type="region of interest" description="Disordered" evidence="10">
    <location>
        <begin position="1"/>
        <end position="42"/>
    </location>
</feature>
<dbReference type="Proteomes" id="UP001527925">
    <property type="component" value="Unassembled WGS sequence"/>
</dbReference>
<dbReference type="SUPFAM" id="SSF54001">
    <property type="entry name" value="Cysteine proteinases"/>
    <property type="match status" value="1"/>
</dbReference>
<dbReference type="InterPro" id="IPR033551">
    <property type="entry name" value="DRC7/lobo"/>
</dbReference>
<keyword evidence="7" id="KW-0969">Cilium</keyword>
<evidence type="ECO:0000259" key="11">
    <source>
        <dbReference type="Pfam" id="PF24667"/>
    </source>
</evidence>
<feature type="compositionally biased region" description="Basic and acidic residues" evidence="10">
    <location>
        <begin position="1"/>
        <end position="11"/>
    </location>
</feature>
<protein>
    <recommendedName>
        <fullName evidence="15">Dynein regulatory complex subunit 7</fullName>
    </recommendedName>
</protein>
<organism evidence="13 14">
    <name type="scientific">Polyrhizophydium stewartii</name>
    <dbReference type="NCBI Taxonomy" id="2732419"/>
    <lineage>
        <taxon>Eukaryota</taxon>
        <taxon>Fungi</taxon>
        <taxon>Fungi incertae sedis</taxon>
        <taxon>Chytridiomycota</taxon>
        <taxon>Chytridiomycota incertae sedis</taxon>
        <taxon>Chytridiomycetes</taxon>
        <taxon>Rhizophydiales</taxon>
        <taxon>Rhizophydiales incertae sedis</taxon>
        <taxon>Polyrhizophydium</taxon>
    </lineage>
</organism>
<dbReference type="PANTHER" id="PTHR35249">
    <property type="entry name" value="DYNEIN REGULATORY COMPLEX SUBUNIT 7"/>
    <property type="match status" value="1"/>
</dbReference>
<evidence type="ECO:0000256" key="5">
    <source>
        <dbReference type="ARBA" id="ARBA00022846"/>
    </source>
</evidence>
<evidence type="ECO:0000256" key="10">
    <source>
        <dbReference type="SAM" id="MobiDB-lite"/>
    </source>
</evidence>
<feature type="domain" description="Dynein regulatory complex subunit 7 MORN" evidence="11">
    <location>
        <begin position="404"/>
        <end position="681"/>
    </location>
</feature>
<evidence type="ECO:0000256" key="7">
    <source>
        <dbReference type="ARBA" id="ARBA00023069"/>
    </source>
</evidence>
<keyword evidence="14" id="KW-1185">Reference proteome</keyword>
<dbReference type="EMBL" id="JADGIZ020000011">
    <property type="protein sequence ID" value="KAL2917290.1"/>
    <property type="molecule type" value="Genomic_DNA"/>
</dbReference>
<evidence type="ECO:0000256" key="8">
    <source>
        <dbReference type="ARBA" id="ARBA00023212"/>
    </source>
</evidence>